<accession>A0A512J046</accession>
<evidence type="ECO:0000313" key="4">
    <source>
        <dbReference type="Proteomes" id="UP000321960"/>
    </source>
</evidence>
<feature type="chain" id="PRO_5021714769" description="DUF5666 domain-containing protein" evidence="1">
    <location>
        <begin position="40"/>
        <end position="220"/>
    </location>
</feature>
<dbReference type="EMBL" id="BSPK01000034">
    <property type="protein sequence ID" value="GLS64154.1"/>
    <property type="molecule type" value="Genomic_DNA"/>
</dbReference>
<evidence type="ECO:0008006" key="6">
    <source>
        <dbReference type="Google" id="ProtNLM"/>
    </source>
</evidence>
<evidence type="ECO:0000256" key="1">
    <source>
        <dbReference type="SAM" id="SignalP"/>
    </source>
</evidence>
<gene>
    <name evidence="3" type="ORF">GCM10007888_25350</name>
    <name evidence="2" type="ORF">MOX02_13780</name>
</gene>
<reference evidence="3" key="1">
    <citation type="journal article" date="2014" name="Int. J. Syst. Evol. Microbiol.">
        <title>Complete genome of a new Firmicutes species belonging to the dominant human colonic microbiota ('Ruminococcus bicirculans') reveals two chromosomes and a selective capacity to utilize plant glucans.</title>
        <authorList>
            <consortium name="NISC Comparative Sequencing Program"/>
            <person name="Wegmann U."/>
            <person name="Louis P."/>
            <person name="Goesmann A."/>
            <person name="Henrissat B."/>
            <person name="Duncan S.H."/>
            <person name="Flint H.J."/>
        </authorList>
    </citation>
    <scope>NUCLEOTIDE SEQUENCE</scope>
    <source>
        <strain evidence="3">NBRC 107715</strain>
    </source>
</reference>
<evidence type="ECO:0000313" key="2">
    <source>
        <dbReference type="EMBL" id="GEP03340.1"/>
    </source>
</evidence>
<sequence length="220" mass="23641">MPVIPAKLVWRRRTLGRISMRPILSAALLLLLVGAPARAEPPEDFGTRYRGTVESFDNDVFTLRLRSGGTMAIRMNDTTRLLTASPATVRDIKPESYVSAVSVPESGTTRRAEAVTIYAPDLRGWFAGHRAWDTMPEAALTGGWISDLSDGDPRRVVLSYEGGSRTLSVPADTKATQIVRGEKALLSPGADVTAFVARDEAGKPVAEIVAVGRRGAVPSL</sequence>
<evidence type="ECO:0000313" key="3">
    <source>
        <dbReference type="EMBL" id="GLS64154.1"/>
    </source>
</evidence>
<feature type="signal peptide" evidence="1">
    <location>
        <begin position="1"/>
        <end position="39"/>
    </location>
</feature>
<name>A0A512J046_9HYPH</name>
<dbReference type="Proteomes" id="UP001156856">
    <property type="component" value="Unassembled WGS sequence"/>
</dbReference>
<reference evidence="3" key="4">
    <citation type="submission" date="2023-01" db="EMBL/GenBank/DDBJ databases">
        <title>Draft genome sequence of Methylobacterium oxalidis strain NBRC 107715.</title>
        <authorList>
            <person name="Sun Q."/>
            <person name="Mori K."/>
        </authorList>
    </citation>
    <scope>NUCLEOTIDE SEQUENCE</scope>
    <source>
        <strain evidence="3">NBRC 107715</strain>
    </source>
</reference>
<keyword evidence="5" id="KW-1185">Reference proteome</keyword>
<dbReference type="Proteomes" id="UP000321960">
    <property type="component" value="Unassembled WGS sequence"/>
</dbReference>
<protein>
    <recommendedName>
        <fullName evidence="6">DUF5666 domain-containing protein</fullName>
    </recommendedName>
</protein>
<keyword evidence="1" id="KW-0732">Signal</keyword>
<comment type="caution">
    <text evidence="2">The sequence shown here is derived from an EMBL/GenBank/DDBJ whole genome shotgun (WGS) entry which is preliminary data.</text>
</comment>
<dbReference type="AlphaFoldDB" id="A0A512J046"/>
<evidence type="ECO:0000313" key="5">
    <source>
        <dbReference type="Proteomes" id="UP001156856"/>
    </source>
</evidence>
<dbReference type="EMBL" id="BJZU01000020">
    <property type="protein sequence ID" value="GEP03340.1"/>
    <property type="molecule type" value="Genomic_DNA"/>
</dbReference>
<proteinExistence type="predicted"/>
<reference evidence="2 4" key="3">
    <citation type="submission" date="2019-07" db="EMBL/GenBank/DDBJ databases">
        <title>Whole genome shotgun sequence of Methylobacterium oxalidis NBRC 107715.</title>
        <authorList>
            <person name="Hosoyama A."/>
            <person name="Uohara A."/>
            <person name="Ohji S."/>
            <person name="Ichikawa N."/>
        </authorList>
    </citation>
    <scope>NUCLEOTIDE SEQUENCE [LARGE SCALE GENOMIC DNA]</scope>
    <source>
        <strain evidence="2 4">NBRC 107715</strain>
    </source>
</reference>
<reference evidence="5" key="2">
    <citation type="journal article" date="2019" name="Int. J. Syst. Evol. Microbiol.">
        <title>The Global Catalogue of Microorganisms (GCM) 10K type strain sequencing project: providing services to taxonomists for standard genome sequencing and annotation.</title>
        <authorList>
            <consortium name="The Broad Institute Genomics Platform"/>
            <consortium name="The Broad Institute Genome Sequencing Center for Infectious Disease"/>
            <person name="Wu L."/>
            <person name="Ma J."/>
        </authorList>
    </citation>
    <scope>NUCLEOTIDE SEQUENCE [LARGE SCALE GENOMIC DNA]</scope>
    <source>
        <strain evidence="5">NBRC 107715</strain>
    </source>
</reference>
<organism evidence="2 4">
    <name type="scientific">Methylobacterium oxalidis</name>
    <dbReference type="NCBI Taxonomy" id="944322"/>
    <lineage>
        <taxon>Bacteria</taxon>
        <taxon>Pseudomonadati</taxon>
        <taxon>Pseudomonadota</taxon>
        <taxon>Alphaproteobacteria</taxon>
        <taxon>Hyphomicrobiales</taxon>
        <taxon>Methylobacteriaceae</taxon>
        <taxon>Methylobacterium</taxon>
    </lineage>
</organism>